<proteinExistence type="predicted"/>
<reference evidence="1" key="1">
    <citation type="submission" date="2023-01" db="EMBL/GenBank/DDBJ databases">
        <title>Genome assembly of the deep-sea coral Lophelia pertusa.</title>
        <authorList>
            <person name="Herrera S."/>
            <person name="Cordes E."/>
        </authorList>
    </citation>
    <scope>NUCLEOTIDE SEQUENCE</scope>
    <source>
        <strain evidence="1">USNM1676648</strain>
        <tissue evidence="1">Polyp</tissue>
    </source>
</reference>
<dbReference type="EMBL" id="MU825402">
    <property type="protein sequence ID" value="KAJ7392251.1"/>
    <property type="molecule type" value="Genomic_DNA"/>
</dbReference>
<name>A0A9X0A2J5_9CNID</name>
<dbReference type="InterPro" id="IPR037139">
    <property type="entry name" value="VHL_alpha_dom_sf"/>
</dbReference>
<dbReference type="Gene3D" id="1.10.750.10">
    <property type="entry name" value="von Hippel-Lindau disease tumour suppressor, alpha domain"/>
    <property type="match status" value="1"/>
</dbReference>
<sequence length="74" mass="8590">MLLNFTKIYFPVAPEIRQIDDGNQIAYVRTEVVITPNVPYTLQEYCIDLVKKIVLPQNIHQLHLPQTIIREISA</sequence>
<evidence type="ECO:0000313" key="2">
    <source>
        <dbReference type="Proteomes" id="UP001163046"/>
    </source>
</evidence>
<comment type="caution">
    <text evidence="1">The sequence shown here is derived from an EMBL/GenBank/DDBJ whole genome shotgun (WGS) entry which is preliminary data.</text>
</comment>
<evidence type="ECO:0000313" key="1">
    <source>
        <dbReference type="EMBL" id="KAJ7392251.1"/>
    </source>
</evidence>
<protein>
    <submittedName>
        <fullName evidence="1">Uncharacterized protein</fullName>
    </submittedName>
</protein>
<keyword evidence="2" id="KW-1185">Reference proteome</keyword>
<accession>A0A9X0A2J5</accession>
<gene>
    <name evidence="1" type="ORF">OS493_013629</name>
</gene>
<dbReference type="AlphaFoldDB" id="A0A9X0A2J5"/>
<dbReference type="Proteomes" id="UP001163046">
    <property type="component" value="Unassembled WGS sequence"/>
</dbReference>
<organism evidence="1 2">
    <name type="scientific">Desmophyllum pertusum</name>
    <dbReference type="NCBI Taxonomy" id="174260"/>
    <lineage>
        <taxon>Eukaryota</taxon>
        <taxon>Metazoa</taxon>
        <taxon>Cnidaria</taxon>
        <taxon>Anthozoa</taxon>
        <taxon>Hexacorallia</taxon>
        <taxon>Scleractinia</taxon>
        <taxon>Caryophylliina</taxon>
        <taxon>Caryophylliidae</taxon>
        <taxon>Desmophyllum</taxon>
    </lineage>
</organism>
<dbReference type="OrthoDB" id="413400at2759"/>